<dbReference type="SMART" id="SM00389">
    <property type="entry name" value="HOX"/>
    <property type="match status" value="1"/>
</dbReference>
<protein>
    <submittedName>
        <fullName evidence="10">Uncharacterized protein</fullName>
    </submittedName>
</protein>
<reference evidence="10" key="1">
    <citation type="submission" date="2020-11" db="EMBL/GenBank/DDBJ databases">
        <authorList>
            <person name="Tran Van P."/>
        </authorList>
    </citation>
    <scope>NUCLEOTIDE SEQUENCE</scope>
</reference>
<dbReference type="PANTHER" id="PTHR23110:SF99">
    <property type="entry name" value="BROAD-COMPLEX CORE PROTEIN ISOFORM 6"/>
    <property type="match status" value="1"/>
</dbReference>
<accession>A0A7R9A6I1</accession>
<evidence type="ECO:0000256" key="1">
    <source>
        <dbReference type="ARBA" id="ARBA00004123"/>
    </source>
</evidence>
<feature type="region of interest" description="Disordered" evidence="7">
    <location>
        <begin position="327"/>
        <end position="371"/>
    </location>
</feature>
<dbReference type="SUPFAM" id="SSF54695">
    <property type="entry name" value="POZ domain"/>
    <property type="match status" value="1"/>
</dbReference>
<dbReference type="PROSITE" id="PS50097">
    <property type="entry name" value="BTB"/>
    <property type="match status" value="1"/>
</dbReference>
<dbReference type="SUPFAM" id="SSF46689">
    <property type="entry name" value="Homeodomain-like"/>
    <property type="match status" value="1"/>
</dbReference>
<dbReference type="OrthoDB" id="6159439at2759"/>
<dbReference type="InterPro" id="IPR000210">
    <property type="entry name" value="BTB/POZ_dom"/>
</dbReference>
<evidence type="ECO:0000313" key="11">
    <source>
        <dbReference type="Proteomes" id="UP000677054"/>
    </source>
</evidence>
<comment type="subcellular location">
    <subcellularLocation>
        <location evidence="1 5 6">Nucleus</location>
    </subcellularLocation>
</comment>
<dbReference type="Gene3D" id="1.10.10.60">
    <property type="entry name" value="Homeodomain-like"/>
    <property type="match status" value="1"/>
</dbReference>
<feature type="compositionally biased region" description="Low complexity" evidence="7">
    <location>
        <begin position="204"/>
        <end position="226"/>
    </location>
</feature>
<evidence type="ECO:0000259" key="9">
    <source>
        <dbReference type="PROSITE" id="PS50097"/>
    </source>
</evidence>
<dbReference type="Gene3D" id="3.30.710.10">
    <property type="entry name" value="Potassium Channel Kv1.1, Chain A"/>
    <property type="match status" value="1"/>
</dbReference>
<feature type="region of interest" description="Disordered" evidence="7">
    <location>
        <begin position="199"/>
        <end position="280"/>
    </location>
</feature>
<gene>
    <name evidence="10" type="ORF">DSTB1V02_LOCUS8290</name>
</gene>
<dbReference type="EMBL" id="CAJPEV010001862">
    <property type="protein sequence ID" value="CAG0894651.1"/>
    <property type="molecule type" value="Genomic_DNA"/>
</dbReference>
<feature type="compositionally biased region" description="Basic and acidic residues" evidence="7">
    <location>
        <begin position="594"/>
        <end position="604"/>
    </location>
</feature>
<dbReference type="EMBL" id="LR901379">
    <property type="protein sequence ID" value="CAD7248478.1"/>
    <property type="molecule type" value="Genomic_DNA"/>
</dbReference>
<evidence type="ECO:0000256" key="5">
    <source>
        <dbReference type="PROSITE-ProRule" id="PRU00108"/>
    </source>
</evidence>
<dbReference type="InterPro" id="IPR011333">
    <property type="entry name" value="SKP1/BTB/POZ_sf"/>
</dbReference>
<evidence type="ECO:0000256" key="3">
    <source>
        <dbReference type="ARBA" id="ARBA00023155"/>
    </source>
</evidence>
<dbReference type="CDD" id="cd18315">
    <property type="entry name" value="BTB_POZ_BAB-like"/>
    <property type="match status" value="1"/>
</dbReference>
<evidence type="ECO:0000256" key="4">
    <source>
        <dbReference type="ARBA" id="ARBA00023242"/>
    </source>
</evidence>
<evidence type="ECO:0000256" key="6">
    <source>
        <dbReference type="RuleBase" id="RU000682"/>
    </source>
</evidence>
<feature type="region of interest" description="Disordered" evidence="7">
    <location>
        <begin position="538"/>
        <end position="604"/>
    </location>
</feature>
<sequence length="604" mass="65974">MEFLKWRGGTPLAHALVYGCVLNLWMHHGVCYILLRLLGASRVSLTSCEVKPGLLFIHADIMVETQRYCLRWSNYQSNVISAFSALMKDEDFVDVTLACEGKSLKAHKMLLSACSPYFRELLKGNPCQHPILILCDMKFSHLQSILHFVYHGEVDVSQDDLGDFLKTADVLHIKGLAEERSAAGNKTVELKGILPGKGLSSHRSFPASTSFTPVTPSSSTHTAAPHDSSQPSTPRSLDSNNTNDSDRPLEIVDYSCEISPKKEGGEESDSEAGSSRMDCDGGGTALNVGYNTPMNLSRDMSNLFNSNSNSGGASAYSPLAAAAGIPPTTPTGAHPVSLMPFQGLLTPGSEPGSASGRSPSSFHPSGRRPRTVFDQHQLMTLKTYYKYNTNPNSSEITRLAQGLGLDRRVIKVWFQNKRTREREKSLSVFPPLPQDQSIVEGVWFQNERAKHRKLAMWRASTGDDSTSTAPTSSSNKVSGNDAGSSGDDGTVEPKIEFSCGASYSSESKAWVQNKAILTQNEEKLRPQQPVIERSWYRNEQAEHQKSVWPSSGSQEASSTSETGVSDTKPDEGQGESHSEMDSKVNSYPQSSYGAKERDQDESST</sequence>
<keyword evidence="2 5" id="KW-0238">DNA-binding</keyword>
<evidence type="ECO:0000313" key="10">
    <source>
        <dbReference type="EMBL" id="CAD7248478.1"/>
    </source>
</evidence>
<dbReference type="InterPro" id="IPR009057">
    <property type="entry name" value="Homeodomain-like_sf"/>
</dbReference>
<dbReference type="AlphaFoldDB" id="A0A7R9A6I1"/>
<feature type="domain" description="Homeobox" evidence="8">
    <location>
        <begin position="364"/>
        <end position="424"/>
    </location>
</feature>
<dbReference type="Pfam" id="PF00651">
    <property type="entry name" value="BTB"/>
    <property type="match status" value="1"/>
</dbReference>
<dbReference type="Pfam" id="PF00046">
    <property type="entry name" value="Homeodomain"/>
    <property type="match status" value="1"/>
</dbReference>
<feature type="compositionally biased region" description="Polar residues" evidence="7">
    <location>
        <begin position="583"/>
        <end position="592"/>
    </location>
</feature>
<feature type="domain" description="BTB" evidence="9">
    <location>
        <begin position="93"/>
        <end position="158"/>
    </location>
</feature>
<feature type="compositionally biased region" description="Low complexity" evidence="7">
    <location>
        <begin position="459"/>
        <end position="488"/>
    </location>
</feature>
<feature type="compositionally biased region" description="Polar residues" evidence="7">
    <location>
        <begin position="227"/>
        <end position="243"/>
    </location>
</feature>
<dbReference type="PROSITE" id="PS00027">
    <property type="entry name" value="HOMEOBOX_1"/>
    <property type="match status" value="1"/>
</dbReference>
<keyword evidence="4 5" id="KW-0539">Nucleus</keyword>
<dbReference type="Proteomes" id="UP000677054">
    <property type="component" value="Unassembled WGS sequence"/>
</dbReference>
<dbReference type="CDD" id="cd00086">
    <property type="entry name" value="homeodomain"/>
    <property type="match status" value="1"/>
</dbReference>
<name>A0A7R9A6I1_9CRUS</name>
<proteinExistence type="predicted"/>
<keyword evidence="11" id="KW-1185">Reference proteome</keyword>
<dbReference type="GO" id="GO:0003677">
    <property type="term" value="F:DNA binding"/>
    <property type="evidence" value="ECO:0007669"/>
    <property type="project" value="UniProtKB-UniRule"/>
</dbReference>
<feature type="region of interest" description="Disordered" evidence="7">
    <location>
        <begin position="457"/>
        <end position="493"/>
    </location>
</feature>
<evidence type="ECO:0000259" key="8">
    <source>
        <dbReference type="PROSITE" id="PS50071"/>
    </source>
</evidence>
<feature type="DNA-binding region" description="Homeobox" evidence="5">
    <location>
        <begin position="366"/>
        <end position="425"/>
    </location>
</feature>
<feature type="compositionally biased region" description="Basic and acidic residues" evidence="7">
    <location>
        <begin position="567"/>
        <end position="582"/>
    </location>
</feature>
<evidence type="ECO:0000256" key="7">
    <source>
        <dbReference type="SAM" id="MobiDB-lite"/>
    </source>
</evidence>
<dbReference type="PROSITE" id="PS50071">
    <property type="entry name" value="HOMEOBOX_2"/>
    <property type="match status" value="1"/>
</dbReference>
<dbReference type="GO" id="GO:0000981">
    <property type="term" value="F:DNA-binding transcription factor activity, RNA polymerase II-specific"/>
    <property type="evidence" value="ECO:0007669"/>
    <property type="project" value="InterPro"/>
</dbReference>
<dbReference type="InterPro" id="IPR017970">
    <property type="entry name" value="Homeobox_CS"/>
</dbReference>
<dbReference type="SMART" id="SM00225">
    <property type="entry name" value="BTB"/>
    <property type="match status" value="1"/>
</dbReference>
<keyword evidence="3 5" id="KW-0371">Homeobox</keyword>
<evidence type="ECO:0000256" key="2">
    <source>
        <dbReference type="ARBA" id="ARBA00023125"/>
    </source>
</evidence>
<dbReference type="InterPro" id="IPR051095">
    <property type="entry name" value="Dros_DevTransReg"/>
</dbReference>
<dbReference type="PROSITE" id="PS51257">
    <property type="entry name" value="PROKAR_LIPOPROTEIN"/>
    <property type="match status" value="1"/>
</dbReference>
<dbReference type="PANTHER" id="PTHR23110">
    <property type="entry name" value="BTB DOMAIN TRANSCRIPTION FACTOR"/>
    <property type="match status" value="1"/>
</dbReference>
<dbReference type="GO" id="GO:0005634">
    <property type="term" value="C:nucleus"/>
    <property type="evidence" value="ECO:0007669"/>
    <property type="project" value="UniProtKB-SubCell"/>
</dbReference>
<organism evidence="10">
    <name type="scientific">Darwinula stevensoni</name>
    <dbReference type="NCBI Taxonomy" id="69355"/>
    <lineage>
        <taxon>Eukaryota</taxon>
        <taxon>Metazoa</taxon>
        <taxon>Ecdysozoa</taxon>
        <taxon>Arthropoda</taxon>
        <taxon>Crustacea</taxon>
        <taxon>Oligostraca</taxon>
        <taxon>Ostracoda</taxon>
        <taxon>Podocopa</taxon>
        <taxon>Podocopida</taxon>
        <taxon>Darwinulocopina</taxon>
        <taxon>Darwinuloidea</taxon>
        <taxon>Darwinulidae</taxon>
        <taxon>Darwinula</taxon>
    </lineage>
</organism>
<dbReference type="InterPro" id="IPR001356">
    <property type="entry name" value="HD"/>
</dbReference>
<feature type="compositionally biased region" description="Low complexity" evidence="7">
    <location>
        <begin position="550"/>
        <end position="563"/>
    </location>
</feature>